<evidence type="ECO:0000256" key="2">
    <source>
        <dbReference type="ARBA" id="ARBA00004613"/>
    </source>
</evidence>
<keyword evidence="3" id="KW-1003">Cell membrane</keyword>
<reference evidence="13" key="2">
    <citation type="submission" date="2025-09" db="UniProtKB">
        <authorList>
            <consortium name="Ensembl"/>
        </authorList>
    </citation>
    <scope>IDENTIFICATION</scope>
</reference>
<evidence type="ECO:0000256" key="6">
    <source>
        <dbReference type="ARBA" id="ARBA00022692"/>
    </source>
</evidence>
<reference evidence="13" key="1">
    <citation type="submission" date="2025-08" db="UniProtKB">
        <authorList>
            <consortium name="Ensembl"/>
        </authorList>
    </citation>
    <scope>IDENTIFICATION</scope>
</reference>
<evidence type="ECO:0000259" key="12">
    <source>
        <dbReference type="Pfam" id="PF25518"/>
    </source>
</evidence>
<evidence type="ECO:0000256" key="3">
    <source>
        <dbReference type="ARBA" id="ARBA00022475"/>
    </source>
</evidence>
<feature type="domain" description="Neuregulin 2 N-terminal" evidence="12">
    <location>
        <begin position="148"/>
        <end position="245"/>
    </location>
</feature>
<keyword evidence="7" id="KW-1133">Transmembrane helix</keyword>
<evidence type="ECO:0000313" key="14">
    <source>
        <dbReference type="Proteomes" id="UP000594220"/>
    </source>
</evidence>
<dbReference type="AlphaFoldDB" id="A0A7M4DXF8"/>
<keyword evidence="5" id="KW-0245">EGF-like domain</keyword>
<dbReference type="PANTHER" id="PTHR11100">
    <property type="entry name" value="HEREGULIN-NEUREGULIN FAMILY MEMBER"/>
    <property type="match status" value="1"/>
</dbReference>
<dbReference type="GeneTree" id="ENSGT00940000158778"/>
<evidence type="ECO:0000256" key="4">
    <source>
        <dbReference type="ARBA" id="ARBA00022525"/>
    </source>
</evidence>
<dbReference type="GO" id="GO:0035556">
    <property type="term" value="P:intracellular signal transduction"/>
    <property type="evidence" value="ECO:0007669"/>
    <property type="project" value="TreeGrafter"/>
</dbReference>
<feature type="region of interest" description="Disordered" evidence="11">
    <location>
        <begin position="39"/>
        <end position="119"/>
    </location>
</feature>
<dbReference type="Ensembl" id="ENSCPRT00005001499.1">
    <property type="protein sequence ID" value="ENSCPRP00005001284.1"/>
    <property type="gene ID" value="ENSCPRG00005000983.1"/>
</dbReference>
<feature type="compositionally biased region" description="Low complexity" evidence="11">
    <location>
        <begin position="99"/>
        <end position="113"/>
    </location>
</feature>
<feature type="region of interest" description="Disordered" evidence="11">
    <location>
        <begin position="1"/>
        <end position="22"/>
    </location>
</feature>
<keyword evidence="8" id="KW-0339">Growth factor</keyword>
<proteinExistence type="predicted"/>
<accession>A0A7M4DXF8</accession>
<dbReference type="GO" id="GO:0008083">
    <property type="term" value="F:growth factor activity"/>
    <property type="evidence" value="ECO:0007669"/>
    <property type="project" value="UniProtKB-KW"/>
</dbReference>
<evidence type="ECO:0000256" key="8">
    <source>
        <dbReference type="ARBA" id="ARBA00023030"/>
    </source>
</evidence>
<evidence type="ECO:0000256" key="5">
    <source>
        <dbReference type="ARBA" id="ARBA00022536"/>
    </source>
</evidence>
<keyword evidence="10" id="KW-1015">Disulfide bond</keyword>
<sequence>MPRLQPRASAAPSPGLYLGKGPAGRCWRALRLRRFRFSSASVSPAKRWRSGSPPNGLARCGRSAAQRRDWRRLRAPPPPAAAAAPAPLRPPSRGRRSRSPAARTAAAAAAAGRAAGGMRHDPTPGFSMLLFGVSLACYSPSLKSVQDQAYTAAVVLEGKVQSVSPPAGNSSGRDPPGSNGGVLVKVLDLWPLNSGGLQREQLISVGSAGSKAPCFKVKRNHRYIFFLEPTEKPLVFKTSFAPLDTSGKNLKKDVGRILCADCDMGGIPARSCPLLLQRERASWRFNFPEES</sequence>
<evidence type="ECO:0000256" key="9">
    <source>
        <dbReference type="ARBA" id="ARBA00023136"/>
    </source>
</evidence>
<evidence type="ECO:0000313" key="13">
    <source>
        <dbReference type="Ensembl" id="ENSCPRP00005001284.1"/>
    </source>
</evidence>
<dbReference type="InterPro" id="IPR057909">
    <property type="entry name" value="NRG2_N"/>
</dbReference>
<dbReference type="GO" id="GO:0005886">
    <property type="term" value="C:plasma membrane"/>
    <property type="evidence" value="ECO:0007669"/>
    <property type="project" value="UniProtKB-SubCell"/>
</dbReference>
<evidence type="ECO:0000256" key="11">
    <source>
        <dbReference type="SAM" id="MobiDB-lite"/>
    </source>
</evidence>
<organism evidence="13 14">
    <name type="scientific">Crocodylus porosus</name>
    <name type="common">Saltwater crocodile</name>
    <name type="synonym">Estuarine crocodile</name>
    <dbReference type="NCBI Taxonomy" id="8502"/>
    <lineage>
        <taxon>Eukaryota</taxon>
        <taxon>Metazoa</taxon>
        <taxon>Chordata</taxon>
        <taxon>Craniata</taxon>
        <taxon>Vertebrata</taxon>
        <taxon>Euteleostomi</taxon>
        <taxon>Archelosauria</taxon>
        <taxon>Archosauria</taxon>
        <taxon>Crocodylia</taxon>
        <taxon>Longirostres</taxon>
        <taxon>Crocodylidae</taxon>
        <taxon>Crocodylus</taxon>
    </lineage>
</organism>
<dbReference type="GO" id="GO:0048513">
    <property type="term" value="P:animal organ development"/>
    <property type="evidence" value="ECO:0007669"/>
    <property type="project" value="TreeGrafter"/>
</dbReference>
<evidence type="ECO:0000256" key="7">
    <source>
        <dbReference type="ARBA" id="ARBA00022989"/>
    </source>
</evidence>
<comment type="subcellular location">
    <subcellularLocation>
        <location evidence="1">Cell membrane</location>
        <topology evidence="1">Single-pass type I membrane protein</topology>
    </subcellularLocation>
    <subcellularLocation>
        <location evidence="2">Secreted</location>
    </subcellularLocation>
</comment>
<keyword evidence="6" id="KW-0812">Transmembrane</keyword>
<dbReference type="PANTHER" id="PTHR11100:SF20">
    <property type="entry name" value="PRO-NEUREGULIN-2, MEMBRANE-BOUND ISOFORM"/>
    <property type="match status" value="1"/>
</dbReference>
<dbReference type="InterPro" id="IPR040180">
    <property type="entry name" value="Neuregulin"/>
</dbReference>
<keyword evidence="14" id="KW-1185">Reference proteome</keyword>
<keyword evidence="4" id="KW-0964">Secreted</keyword>
<dbReference type="Proteomes" id="UP000594220">
    <property type="component" value="Unplaced"/>
</dbReference>
<keyword evidence="9" id="KW-0472">Membrane</keyword>
<evidence type="ECO:0000256" key="10">
    <source>
        <dbReference type="ARBA" id="ARBA00023157"/>
    </source>
</evidence>
<name>A0A7M4DXF8_CROPO</name>
<dbReference type="GO" id="GO:0007399">
    <property type="term" value="P:nervous system development"/>
    <property type="evidence" value="ECO:0007669"/>
    <property type="project" value="InterPro"/>
</dbReference>
<dbReference type="Pfam" id="PF25518">
    <property type="entry name" value="NRG2_N"/>
    <property type="match status" value="1"/>
</dbReference>
<dbReference type="GO" id="GO:0005615">
    <property type="term" value="C:extracellular space"/>
    <property type="evidence" value="ECO:0007669"/>
    <property type="project" value="TreeGrafter"/>
</dbReference>
<protein>
    <recommendedName>
        <fullName evidence="12">Neuregulin 2 N-terminal domain-containing protein</fullName>
    </recommendedName>
</protein>
<evidence type="ECO:0000256" key="1">
    <source>
        <dbReference type="ARBA" id="ARBA00004251"/>
    </source>
</evidence>